<sequence length="59" mass="6858">MICEYSSSVSHFSLDKLLMQKDQIDSSQICTAVIWSALVNTVKQSGLDYNFRLWRIQKM</sequence>
<organism evidence="1 2">
    <name type="scientific">Acinetobacter bouvetii DSM 14964 = CIP 107468</name>
    <dbReference type="NCBI Taxonomy" id="1120925"/>
    <lineage>
        <taxon>Bacteria</taxon>
        <taxon>Pseudomonadati</taxon>
        <taxon>Pseudomonadota</taxon>
        <taxon>Gammaproteobacteria</taxon>
        <taxon>Moraxellales</taxon>
        <taxon>Moraxellaceae</taxon>
        <taxon>Acinetobacter</taxon>
    </lineage>
</organism>
<reference evidence="1 2" key="1">
    <citation type="submission" date="2013-02" db="EMBL/GenBank/DDBJ databases">
        <title>The Genome Sequence of Acinetobacter bouvetii CIP 107468.</title>
        <authorList>
            <consortium name="The Broad Institute Genome Sequencing Platform"/>
            <consortium name="The Broad Institute Genome Sequencing Center for Infectious Disease"/>
            <person name="Cerqueira G."/>
            <person name="Feldgarden M."/>
            <person name="Courvalin P."/>
            <person name="Perichon B."/>
            <person name="Grillot-Courvalin C."/>
            <person name="Clermont D."/>
            <person name="Rocha E."/>
            <person name="Yoon E.-J."/>
            <person name="Nemec A."/>
            <person name="Walker B."/>
            <person name="Young S.K."/>
            <person name="Zeng Q."/>
            <person name="Gargeya S."/>
            <person name="Fitzgerald M."/>
            <person name="Haas B."/>
            <person name="Abouelleil A."/>
            <person name="Alvarado L."/>
            <person name="Arachchi H.M."/>
            <person name="Berlin A.M."/>
            <person name="Chapman S.B."/>
            <person name="Dewar J."/>
            <person name="Goldberg J."/>
            <person name="Griggs A."/>
            <person name="Gujja S."/>
            <person name="Hansen M."/>
            <person name="Howarth C."/>
            <person name="Imamovic A."/>
            <person name="Larimer J."/>
            <person name="McCowan C."/>
            <person name="Murphy C."/>
            <person name="Neiman D."/>
            <person name="Pearson M."/>
            <person name="Priest M."/>
            <person name="Roberts A."/>
            <person name="Saif S."/>
            <person name="Shea T."/>
            <person name="Sisk P."/>
            <person name="Sykes S."/>
            <person name="Wortman J."/>
            <person name="Nusbaum C."/>
            <person name="Birren B."/>
        </authorList>
    </citation>
    <scope>NUCLEOTIDE SEQUENCE [LARGE SCALE GENOMIC DNA]</scope>
    <source>
        <strain evidence="1 2">CIP 107468</strain>
    </source>
</reference>
<protein>
    <submittedName>
        <fullName evidence="1">Uncharacterized protein</fullName>
    </submittedName>
</protein>
<keyword evidence="2" id="KW-1185">Reference proteome</keyword>
<proteinExistence type="predicted"/>
<accession>N9DSU7</accession>
<evidence type="ECO:0000313" key="2">
    <source>
        <dbReference type="Proteomes" id="UP000018460"/>
    </source>
</evidence>
<dbReference type="Proteomes" id="UP000018460">
    <property type="component" value="Unassembled WGS sequence"/>
</dbReference>
<evidence type="ECO:0000313" key="1">
    <source>
        <dbReference type="EMBL" id="ENV83730.1"/>
    </source>
</evidence>
<dbReference type="AlphaFoldDB" id="N9DSU7"/>
<name>N9DSU7_9GAMM</name>
<dbReference type="EMBL" id="APQD01000006">
    <property type="protein sequence ID" value="ENV83730.1"/>
    <property type="molecule type" value="Genomic_DNA"/>
</dbReference>
<comment type="caution">
    <text evidence="1">The sequence shown here is derived from an EMBL/GenBank/DDBJ whole genome shotgun (WGS) entry which is preliminary data.</text>
</comment>
<gene>
    <name evidence="1" type="ORF">F941_00771</name>
</gene>